<keyword evidence="6" id="KW-0256">Endoplasmic reticulum</keyword>
<dbReference type="AlphaFoldDB" id="A0A210PHQ2"/>
<evidence type="ECO:0000313" key="14">
    <source>
        <dbReference type="EMBL" id="OWF35997.1"/>
    </source>
</evidence>
<comment type="subcellular location">
    <subcellularLocation>
        <location evidence="2">Endoplasmic reticulum membrane</location>
        <topology evidence="2">Peripheral membrane protein</topology>
    </subcellularLocation>
    <subcellularLocation>
        <location evidence="1">Microsome membrane</location>
        <topology evidence="1">Peripheral membrane protein</topology>
    </subcellularLocation>
</comment>
<dbReference type="FunFam" id="1.10.630.10:FF:000042">
    <property type="entry name" value="Cytochrome P450"/>
    <property type="match status" value="1"/>
</dbReference>
<dbReference type="InterPro" id="IPR050705">
    <property type="entry name" value="Cytochrome_P450_3A"/>
</dbReference>
<dbReference type="GO" id="GO:0020037">
    <property type="term" value="F:heme binding"/>
    <property type="evidence" value="ECO:0007669"/>
    <property type="project" value="InterPro"/>
</dbReference>
<dbReference type="InterPro" id="IPR036396">
    <property type="entry name" value="Cyt_P450_sf"/>
</dbReference>
<comment type="similarity">
    <text evidence="3 11">Belongs to the cytochrome P450 family.</text>
</comment>
<dbReference type="InterPro" id="IPR001128">
    <property type="entry name" value="Cyt_P450"/>
</dbReference>
<dbReference type="OrthoDB" id="2789670at2759"/>
<dbReference type="PANTHER" id="PTHR24302:SF15">
    <property type="entry name" value="FATTY-ACID PEROXYGENASE"/>
    <property type="match status" value="1"/>
</dbReference>
<comment type="caution">
    <text evidence="14">The sequence shown here is derived from an EMBL/GenBank/DDBJ whole genome shotgun (WGS) entry which is preliminary data.</text>
</comment>
<dbReference type="PRINTS" id="PR00385">
    <property type="entry name" value="P450"/>
</dbReference>
<sequence length="497" mass="56500">MAGADLSRAGSVYIKLNIPGPAPWPIIGSLVELNKKDRHHGRSLIGSWNSIKRYYGGMSPQTLIVGDKEMLRKILVKEFANFPDKITLKGINGDLETSVINLRGDHWRHVRNKITPAFSVGKLRKMVPLVDLASDTLVESLRRKVKDGDGVTDMLEVCGAYSMDVICSTAFGIQVDSQNNPNDEFIVHAKKFLILDFYSPIFLILMFLPALCWLMPHIGWSIIDNDVQLFFRQVTTKLLKERVAGDKKHADFLQLMKNVQQNHEDSDEDDDRDNDDENVSRSKPPTSWSRKGITFDEILGNAEIFFFAGYETTKTALCMTCYYLALYPEYQDKLRQELSDVIGSNPMTYENLRQVKYLEMITNESMRINPPFGRTTRVCVRDTEINGVKIPAGMQISIPIYNIHLDPDNWEDPEKFIPERFADMDTIDPMTFLPFGYGPRNCIGMRLAEMELKMALAKVVRSFQISVCGETEIPLDLKKLGMMTPTSSTLKMLEIKS</sequence>
<dbReference type="Gene3D" id="1.10.630.10">
    <property type="entry name" value="Cytochrome P450"/>
    <property type="match status" value="1"/>
</dbReference>
<evidence type="ECO:0000256" key="9">
    <source>
        <dbReference type="ARBA" id="ARBA00043906"/>
    </source>
</evidence>
<dbReference type="CDD" id="cd11055">
    <property type="entry name" value="CYP3A-like"/>
    <property type="match status" value="1"/>
</dbReference>
<dbReference type="PROSITE" id="PS00086">
    <property type="entry name" value="CYTOCHROME_P450"/>
    <property type="match status" value="1"/>
</dbReference>
<dbReference type="GO" id="GO:0008395">
    <property type="term" value="F:steroid hydroxylase activity"/>
    <property type="evidence" value="ECO:0007669"/>
    <property type="project" value="TreeGrafter"/>
</dbReference>
<keyword evidence="15" id="KW-1185">Reference proteome</keyword>
<gene>
    <name evidence="14" type="ORF">KP79_PYT18035</name>
</gene>
<dbReference type="Proteomes" id="UP000242188">
    <property type="component" value="Unassembled WGS sequence"/>
</dbReference>
<organism evidence="14 15">
    <name type="scientific">Mizuhopecten yessoensis</name>
    <name type="common">Japanese scallop</name>
    <name type="synonym">Patinopecten yessoensis</name>
    <dbReference type="NCBI Taxonomy" id="6573"/>
    <lineage>
        <taxon>Eukaryota</taxon>
        <taxon>Metazoa</taxon>
        <taxon>Spiralia</taxon>
        <taxon>Lophotrochozoa</taxon>
        <taxon>Mollusca</taxon>
        <taxon>Bivalvia</taxon>
        <taxon>Autobranchia</taxon>
        <taxon>Pteriomorphia</taxon>
        <taxon>Pectinida</taxon>
        <taxon>Pectinoidea</taxon>
        <taxon>Pectinidae</taxon>
        <taxon>Mizuhopecten</taxon>
    </lineage>
</organism>
<feature type="binding site" description="axial binding residue" evidence="10">
    <location>
        <position position="442"/>
    </location>
    <ligand>
        <name>heme</name>
        <dbReference type="ChEBI" id="CHEBI:30413"/>
    </ligand>
    <ligandPart>
        <name>Fe</name>
        <dbReference type="ChEBI" id="CHEBI:18248"/>
    </ligandPart>
</feature>
<dbReference type="Pfam" id="PF00067">
    <property type="entry name" value="p450"/>
    <property type="match status" value="1"/>
</dbReference>
<keyword evidence="8 10" id="KW-0408">Iron</keyword>
<feature type="transmembrane region" description="Helical" evidence="13">
    <location>
        <begin position="201"/>
        <end position="223"/>
    </location>
</feature>
<protein>
    <submittedName>
        <fullName evidence="14">Cytochrome P450 3A4</fullName>
    </submittedName>
</protein>
<keyword evidence="6" id="KW-0492">Microsome</keyword>
<dbReference type="EMBL" id="NEDP02076688">
    <property type="protein sequence ID" value="OWF35997.1"/>
    <property type="molecule type" value="Genomic_DNA"/>
</dbReference>
<evidence type="ECO:0000256" key="1">
    <source>
        <dbReference type="ARBA" id="ARBA00004174"/>
    </source>
</evidence>
<evidence type="ECO:0000256" key="12">
    <source>
        <dbReference type="SAM" id="MobiDB-lite"/>
    </source>
</evidence>
<evidence type="ECO:0000256" key="2">
    <source>
        <dbReference type="ARBA" id="ARBA00004406"/>
    </source>
</evidence>
<dbReference type="SUPFAM" id="SSF48264">
    <property type="entry name" value="Cytochrome P450"/>
    <property type="match status" value="1"/>
</dbReference>
<reference evidence="14 15" key="1">
    <citation type="journal article" date="2017" name="Nat. Ecol. Evol.">
        <title>Scallop genome provides insights into evolution of bilaterian karyotype and development.</title>
        <authorList>
            <person name="Wang S."/>
            <person name="Zhang J."/>
            <person name="Jiao W."/>
            <person name="Li J."/>
            <person name="Xun X."/>
            <person name="Sun Y."/>
            <person name="Guo X."/>
            <person name="Huan P."/>
            <person name="Dong B."/>
            <person name="Zhang L."/>
            <person name="Hu X."/>
            <person name="Sun X."/>
            <person name="Wang J."/>
            <person name="Zhao C."/>
            <person name="Wang Y."/>
            <person name="Wang D."/>
            <person name="Huang X."/>
            <person name="Wang R."/>
            <person name="Lv J."/>
            <person name="Li Y."/>
            <person name="Zhang Z."/>
            <person name="Liu B."/>
            <person name="Lu W."/>
            <person name="Hui Y."/>
            <person name="Liang J."/>
            <person name="Zhou Z."/>
            <person name="Hou R."/>
            <person name="Li X."/>
            <person name="Liu Y."/>
            <person name="Li H."/>
            <person name="Ning X."/>
            <person name="Lin Y."/>
            <person name="Zhao L."/>
            <person name="Xing Q."/>
            <person name="Dou J."/>
            <person name="Li Y."/>
            <person name="Mao J."/>
            <person name="Guo H."/>
            <person name="Dou H."/>
            <person name="Li T."/>
            <person name="Mu C."/>
            <person name="Jiang W."/>
            <person name="Fu Q."/>
            <person name="Fu X."/>
            <person name="Miao Y."/>
            <person name="Liu J."/>
            <person name="Yu Q."/>
            <person name="Li R."/>
            <person name="Liao H."/>
            <person name="Li X."/>
            <person name="Kong Y."/>
            <person name="Jiang Z."/>
            <person name="Chourrout D."/>
            <person name="Li R."/>
            <person name="Bao Z."/>
        </authorList>
    </citation>
    <scope>NUCLEOTIDE SEQUENCE [LARGE SCALE GENOMIC DNA]</scope>
    <source>
        <strain evidence="14 15">PY_sf001</strain>
    </source>
</reference>
<dbReference type="PRINTS" id="PR00463">
    <property type="entry name" value="EP450I"/>
</dbReference>
<dbReference type="GO" id="GO:0005789">
    <property type="term" value="C:endoplasmic reticulum membrane"/>
    <property type="evidence" value="ECO:0007669"/>
    <property type="project" value="UniProtKB-SubCell"/>
</dbReference>
<comment type="cofactor">
    <cofactor evidence="10">
        <name>heme</name>
        <dbReference type="ChEBI" id="CHEBI:30413"/>
    </cofactor>
</comment>
<evidence type="ECO:0000256" key="7">
    <source>
        <dbReference type="ARBA" id="ARBA00023002"/>
    </source>
</evidence>
<evidence type="ECO:0000256" key="3">
    <source>
        <dbReference type="ARBA" id="ARBA00010617"/>
    </source>
</evidence>
<evidence type="ECO:0000256" key="8">
    <source>
        <dbReference type="ARBA" id="ARBA00023004"/>
    </source>
</evidence>
<evidence type="ECO:0000256" key="5">
    <source>
        <dbReference type="ARBA" id="ARBA00022723"/>
    </source>
</evidence>
<feature type="compositionally biased region" description="Acidic residues" evidence="12">
    <location>
        <begin position="265"/>
        <end position="277"/>
    </location>
</feature>
<dbReference type="InterPro" id="IPR002401">
    <property type="entry name" value="Cyt_P450_E_grp-I"/>
</dbReference>
<evidence type="ECO:0000256" key="6">
    <source>
        <dbReference type="ARBA" id="ARBA00022848"/>
    </source>
</evidence>
<dbReference type="GO" id="GO:0005506">
    <property type="term" value="F:iron ion binding"/>
    <property type="evidence" value="ECO:0007669"/>
    <property type="project" value="InterPro"/>
</dbReference>
<keyword evidence="13" id="KW-0812">Transmembrane</keyword>
<keyword evidence="13" id="KW-1133">Transmembrane helix</keyword>
<feature type="region of interest" description="Disordered" evidence="12">
    <location>
        <begin position="261"/>
        <end position="288"/>
    </location>
</feature>
<proteinExistence type="inferred from homology"/>
<dbReference type="InterPro" id="IPR017972">
    <property type="entry name" value="Cyt_P450_CS"/>
</dbReference>
<dbReference type="STRING" id="6573.A0A210PHQ2"/>
<evidence type="ECO:0000313" key="15">
    <source>
        <dbReference type="Proteomes" id="UP000242188"/>
    </source>
</evidence>
<comment type="function">
    <text evidence="9">Cytochromes P450 are a group of heme-thiolate monooxygenases. They oxidize a variety of structurally unrelated compounds, including steroids, fatty acids, and xenobiotics.</text>
</comment>
<keyword evidence="13" id="KW-0472">Membrane</keyword>
<evidence type="ECO:0000256" key="4">
    <source>
        <dbReference type="ARBA" id="ARBA00022617"/>
    </source>
</evidence>
<keyword evidence="11" id="KW-0503">Monooxygenase</keyword>
<evidence type="ECO:0000256" key="10">
    <source>
        <dbReference type="PIRSR" id="PIRSR602401-1"/>
    </source>
</evidence>
<evidence type="ECO:0000256" key="13">
    <source>
        <dbReference type="SAM" id="Phobius"/>
    </source>
</evidence>
<dbReference type="GO" id="GO:0016705">
    <property type="term" value="F:oxidoreductase activity, acting on paired donors, with incorporation or reduction of molecular oxygen"/>
    <property type="evidence" value="ECO:0007669"/>
    <property type="project" value="InterPro"/>
</dbReference>
<dbReference type="PANTHER" id="PTHR24302">
    <property type="entry name" value="CYTOCHROME P450 FAMILY 3"/>
    <property type="match status" value="1"/>
</dbReference>
<keyword evidence="5 10" id="KW-0479">Metal-binding</keyword>
<keyword evidence="7 11" id="KW-0560">Oxidoreductase</keyword>
<name>A0A210PHQ2_MIZYE</name>
<evidence type="ECO:0000256" key="11">
    <source>
        <dbReference type="RuleBase" id="RU000461"/>
    </source>
</evidence>
<accession>A0A210PHQ2</accession>
<keyword evidence="4 10" id="KW-0349">Heme</keyword>